<comment type="caution">
    <text evidence="2">The sequence shown here is derived from an EMBL/GenBank/DDBJ whole genome shotgun (WGS) entry which is preliminary data.</text>
</comment>
<gene>
    <name evidence="2" type="ORF">GCM10009727_15880</name>
</gene>
<organism evidence="2 3">
    <name type="scientific">Actinomadura napierensis</name>
    <dbReference type="NCBI Taxonomy" id="267854"/>
    <lineage>
        <taxon>Bacteria</taxon>
        <taxon>Bacillati</taxon>
        <taxon>Actinomycetota</taxon>
        <taxon>Actinomycetes</taxon>
        <taxon>Streptosporangiales</taxon>
        <taxon>Thermomonosporaceae</taxon>
        <taxon>Actinomadura</taxon>
    </lineage>
</organism>
<reference evidence="3" key="1">
    <citation type="journal article" date="2019" name="Int. J. Syst. Evol. Microbiol.">
        <title>The Global Catalogue of Microorganisms (GCM) 10K type strain sequencing project: providing services to taxonomists for standard genome sequencing and annotation.</title>
        <authorList>
            <consortium name="The Broad Institute Genomics Platform"/>
            <consortium name="The Broad Institute Genome Sequencing Center for Infectious Disease"/>
            <person name="Wu L."/>
            <person name="Ma J."/>
        </authorList>
    </citation>
    <scope>NUCLEOTIDE SEQUENCE [LARGE SCALE GENOMIC DNA]</scope>
    <source>
        <strain evidence="3">JCM 13850</strain>
    </source>
</reference>
<sequence>MHRPSGDVLPAPARDGLGPHIKIAHRIDSFLRATLRNSLRAAPAGTGDLPFRLERSAESGQGRRGLKERDAR</sequence>
<proteinExistence type="predicted"/>
<name>A0ABP5K6Q1_9ACTN</name>
<protein>
    <submittedName>
        <fullName evidence="2">Uncharacterized protein</fullName>
    </submittedName>
</protein>
<dbReference type="EMBL" id="BAAAMR010000009">
    <property type="protein sequence ID" value="GAA2126602.1"/>
    <property type="molecule type" value="Genomic_DNA"/>
</dbReference>
<keyword evidence="3" id="KW-1185">Reference proteome</keyword>
<evidence type="ECO:0000313" key="3">
    <source>
        <dbReference type="Proteomes" id="UP001501020"/>
    </source>
</evidence>
<feature type="region of interest" description="Disordered" evidence="1">
    <location>
        <begin position="41"/>
        <end position="72"/>
    </location>
</feature>
<accession>A0ABP5K6Q1</accession>
<evidence type="ECO:0000313" key="2">
    <source>
        <dbReference type="EMBL" id="GAA2126602.1"/>
    </source>
</evidence>
<evidence type="ECO:0000256" key="1">
    <source>
        <dbReference type="SAM" id="MobiDB-lite"/>
    </source>
</evidence>
<dbReference type="Proteomes" id="UP001501020">
    <property type="component" value="Unassembled WGS sequence"/>
</dbReference>